<evidence type="ECO:0000313" key="1">
    <source>
        <dbReference type="EMBL" id="KAJ8111699.1"/>
    </source>
</evidence>
<proteinExistence type="predicted"/>
<accession>A0ACC2I955</accession>
<gene>
    <name evidence="1" type="ORF">OPT61_g5764</name>
</gene>
<dbReference type="EMBL" id="JAPHNI010000382">
    <property type="protein sequence ID" value="KAJ8111699.1"/>
    <property type="molecule type" value="Genomic_DNA"/>
</dbReference>
<evidence type="ECO:0000313" key="2">
    <source>
        <dbReference type="Proteomes" id="UP001153331"/>
    </source>
</evidence>
<name>A0ACC2I955_9PLEO</name>
<comment type="caution">
    <text evidence="1">The sequence shown here is derived from an EMBL/GenBank/DDBJ whole genome shotgun (WGS) entry which is preliminary data.</text>
</comment>
<dbReference type="Proteomes" id="UP001153331">
    <property type="component" value="Unassembled WGS sequence"/>
</dbReference>
<protein>
    <submittedName>
        <fullName evidence="1">Uncharacterized protein</fullName>
    </submittedName>
</protein>
<organism evidence="1 2">
    <name type="scientific">Boeremia exigua</name>
    <dbReference type="NCBI Taxonomy" id="749465"/>
    <lineage>
        <taxon>Eukaryota</taxon>
        <taxon>Fungi</taxon>
        <taxon>Dikarya</taxon>
        <taxon>Ascomycota</taxon>
        <taxon>Pezizomycotina</taxon>
        <taxon>Dothideomycetes</taxon>
        <taxon>Pleosporomycetidae</taxon>
        <taxon>Pleosporales</taxon>
        <taxon>Pleosporineae</taxon>
        <taxon>Didymellaceae</taxon>
        <taxon>Boeremia</taxon>
    </lineage>
</organism>
<reference evidence="1" key="1">
    <citation type="submission" date="2022-11" db="EMBL/GenBank/DDBJ databases">
        <title>Genome Sequence of Boeremia exigua.</title>
        <authorList>
            <person name="Buettner E."/>
        </authorList>
    </citation>
    <scope>NUCLEOTIDE SEQUENCE</scope>
    <source>
        <strain evidence="1">CU02</strain>
    </source>
</reference>
<sequence>MHAVGYNLPLVPAEMEGLPGSESNQAEAIILLSLHELLMMAIEETIELAVDMVQPYRRDTALEQEMDAIPVLQSATNELKIIAGAVMDRARAVGQGPDYCRALESLRALDNALFHERRTWGLDPASLKDISDAIDAYSRPGCGYNSLSYILQIKVMQQGQTCGQEHRKSMDSYKKQFAADVESLLRQGRLRVPEAFTQYQMFTPKILLQRYAFAKDVLRDPRPDYLGRSGIQALCDAGISHSWRAIRATPQTGLDHNSYAGYLESPATSFKFTVYLPSGRESSIERLSQLVNWCDRLGRTVLQQAVRQGGISNVLTLLDIGAERHYTCLNGFSLLHIAAAHGDTEMMRYLLEDRWYCHSLGETDELLHNPFWYAARRGHVDMMRLLAPDFDTVYVDVRDFDPFQEDSHYHTVLSIAARQGRTDLLNYLLELRARRWRVNPSTPTMLPNEHLLLISAFKSANSDCVALVLKHRKWSWGDDVHKKAMGYAQVTMDQQLQTFLNGLCPVNFKLN</sequence>
<keyword evidence="2" id="KW-1185">Reference proteome</keyword>